<dbReference type="PANTHER" id="PTHR30290:SF83">
    <property type="entry name" value="ABC TRANSPORTER SUBSTRATE-BINDING PROTEIN"/>
    <property type="match status" value="1"/>
</dbReference>
<dbReference type="GO" id="GO:0043190">
    <property type="term" value="C:ATP-binding cassette (ABC) transporter complex"/>
    <property type="evidence" value="ECO:0007669"/>
    <property type="project" value="InterPro"/>
</dbReference>
<feature type="domain" description="Solute-binding protein family 5" evidence="2">
    <location>
        <begin position="93"/>
        <end position="480"/>
    </location>
</feature>
<gene>
    <name evidence="3" type="ORF">HDA39_004151</name>
</gene>
<keyword evidence="1" id="KW-0732">Signal</keyword>
<evidence type="ECO:0000313" key="3">
    <source>
        <dbReference type="EMBL" id="MBB5837417.1"/>
    </source>
</evidence>
<dbReference type="InterPro" id="IPR000914">
    <property type="entry name" value="SBP_5_dom"/>
</dbReference>
<organism evidence="3 4">
    <name type="scientific">Kribbella italica</name>
    <dbReference type="NCBI Taxonomy" id="1540520"/>
    <lineage>
        <taxon>Bacteria</taxon>
        <taxon>Bacillati</taxon>
        <taxon>Actinomycetota</taxon>
        <taxon>Actinomycetes</taxon>
        <taxon>Propionibacteriales</taxon>
        <taxon>Kribbellaceae</taxon>
        <taxon>Kribbella</taxon>
    </lineage>
</organism>
<comment type="caution">
    <text evidence="3">The sequence shown here is derived from an EMBL/GenBank/DDBJ whole genome shotgun (WGS) entry which is preliminary data.</text>
</comment>
<dbReference type="GO" id="GO:0042597">
    <property type="term" value="C:periplasmic space"/>
    <property type="evidence" value="ECO:0007669"/>
    <property type="project" value="UniProtKB-ARBA"/>
</dbReference>
<name>A0A7W9J938_9ACTN</name>
<protein>
    <submittedName>
        <fullName evidence="3">Peptide/nickel transport system substrate-binding protein</fullName>
    </submittedName>
</protein>
<dbReference type="PANTHER" id="PTHR30290">
    <property type="entry name" value="PERIPLASMIC BINDING COMPONENT OF ABC TRANSPORTER"/>
    <property type="match status" value="1"/>
</dbReference>
<evidence type="ECO:0000313" key="4">
    <source>
        <dbReference type="Proteomes" id="UP000549971"/>
    </source>
</evidence>
<dbReference type="SUPFAM" id="SSF53850">
    <property type="entry name" value="Periplasmic binding protein-like II"/>
    <property type="match status" value="1"/>
</dbReference>
<dbReference type="Proteomes" id="UP000549971">
    <property type="component" value="Unassembled WGS sequence"/>
</dbReference>
<dbReference type="Gene3D" id="3.10.105.10">
    <property type="entry name" value="Dipeptide-binding Protein, Domain 3"/>
    <property type="match status" value="1"/>
</dbReference>
<reference evidence="3 4" key="1">
    <citation type="submission" date="2020-08" db="EMBL/GenBank/DDBJ databases">
        <title>Sequencing the genomes of 1000 actinobacteria strains.</title>
        <authorList>
            <person name="Klenk H.-P."/>
        </authorList>
    </citation>
    <scope>NUCLEOTIDE SEQUENCE [LARGE SCALE GENOMIC DNA]</scope>
    <source>
        <strain evidence="3 4">DSM 28967</strain>
    </source>
</reference>
<evidence type="ECO:0000256" key="1">
    <source>
        <dbReference type="SAM" id="SignalP"/>
    </source>
</evidence>
<dbReference type="Gene3D" id="3.40.190.10">
    <property type="entry name" value="Periplasmic binding protein-like II"/>
    <property type="match status" value="1"/>
</dbReference>
<sequence>MRHAKRAGSVVATGLALTLTLAACGGDNSNDDAGDQNSEQGAKGGIVTVYHASDFEHLDPARAFVTDTGMAGQLLYRTLTAFKWDPQAKKVQLVGDTAEKWEKSADFKTWTFTLKDGLKYEDGSPITSKDIKYNVERSFSADLSEGAPYGKNYLDCKGYAGPYTPAGNNGGKGCTAIEVPDDKTIVFKLNQAVSEFDMTASMKIFAPVPQAKDTKTQYDNRVFSSGPYKIKTYTRNKTLVLERNTNWDQATDPINTAMPDGFEFKFGDDEAIVDQRLIAGTGPDANAISFSGVQPQNLAKLTQASVKDRIVEGTDDCRRYIAFNQQKPLLKNQKMREALTYAFDKTAYITARGGDKLNVPSDSIVPESLDGYRKNSAFEVPLTGDLEKAKAALAEAGYKGEKLQLGASDATDISIKAAESAQAAWKKIGVNVDIKKIPGDNYYSTQQNDASATDLITAGWCKDWPSMSTIVPSVLGPDNSAPGKAAQNNYGRSQVGWDKMNEIPTIADQKEATTAWADVLDEAMKAFPLVPISADNNIYVQGGNITGATANPDIGGLPDLTKIALKKVG</sequence>
<feature type="chain" id="PRO_5038844887" evidence="1">
    <location>
        <begin position="23"/>
        <end position="569"/>
    </location>
</feature>
<dbReference type="EMBL" id="JACHMY010000001">
    <property type="protein sequence ID" value="MBB5837417.1"/>
    <property type="molecule type" value="Genomic_DNA"/>
</dbReference>
<evidence type="ECO:0000259" key="2">
    <source>
        <dbReference type="Pfam" id="PF00496"/>
    </source>
</evidence>
<dbReference type="InterPro" id="IPR030678">
    <property type="entry name" value="Peptide/Ni-bd"/>
</dbReference>
<dbReference type="AlphaFoldDB" id="A0A7W9J938"/>
<dbReference type="Pfam" id="PF00496">
    <property type="entry name" value="SBP_bac_5"/>
    <property type="match status" value="1"/>
</dbReference>
<dbReference type="CDD" id="cd08506">
    <property type="entry name" value="PBP2_clavulanate_OppA2"/>
    <property type="match status" value="1"/>
</dbReference>
<dbReference type="RefSeq" id="WP_184797425.1">
    <property type="nucleotide sequence ID" value="NZ_JACHMY010000001.1"/>
</dbReference>
<dbReference type="PIRSF" id="PIRSF002741">
    <property type="entry name" value="MppA"/>
    <property type="match status" value="1"/>
</dbReference>
<dbReference type="PROSITE" id="PS51257">
    <property type="entry name" value="PROKAR_LIPOPROTEIN"/>
    <property type="match status" value="1"/>
</dbReference>
<dbReference type="InterPro" id="IPR039424">
    <property type="entry name" value="SBP_5"/>
</dbReference>
<dbReference type="GO" id="GO:0015833">
    <property type="term" value="P:peptide transport"/>
    <property type="evidence" value="ECO:0007669"/>
    <property type="project" value="TreeGrafter"/>
</dbReference>
<feature type="signal peptide" evidence="1">
    <location>
        <begin position="1"/>
        <end position="22"/>
    </location>
</feature>
<proteinExistence type="predicted"/>
<keyword evidence="4" id="KW-1185">Reference proteome</keyword>
<dbReference type="GO" id="GO:1904680">
    <property type="term" value="F:peptide transmembrane transporter activity"/>
    <property type="evidence" value="ECO:0007669"/>
    <property type="project" value="TreeGrafter"/>
</dbReference>
<accession>A0A7W9J938</accession>